<evidence type="ECO:0000313" key="1">
    <source>
        <dbReference type="EMBL" id="GAH09963.1"/>
    </source>
</evidence>
<dbReference type="AlphaFoldDB" id="X1EMW8"/>
<proteinExistence type="predicted"/>
<gene>
    <name evidence="1" type="ORF">S01H4_64385</name>
</gene>
<dbReference type="InterPro" id="IPR014718">
    <property type="entry name" value="GH-type_carb-bd"/>
</dbReference>
<name>X1EMW8_9ZZZZ</name>
<feature type="non-terminal residue" evidence="1">
    <location>
        <position position="1"/>
    </location>
</feature>
<comment type="caution">
    <text evidence="1">The sequence shown here is derived from an EMBL/GenBank/DDBJ whole genome shotgun (WGS) entry which is preliminary data.</text>
</comment>
<dbReference type="Gene3D" id="2.70.98.10">
    <property type="match status" value="1"/>
</dbReference>
<accession>X1EMW8</accession>
<dbReference type="GO" id="GO:0030246">
    <property type="term" value="F:carbohydrate binding"/>
    <property type="evidence" value="ECO:0007669"/>
    <property type="project" value="InterPro"/>
</dbReference>
<sequence length="126" mass="14930">EIIVRINFEEISGQEEILKRIIKYLKIAIDIPFFFNGDTINYNKFQWESNQLELNGDEERGLLEPFQYEGTHFKAYDESYDLSVEFDISSDLDSVKIYKFPIIAYVYTDEGYRKIYQGIIVSPLFN</sequence>
<feature type="non-terminal residue" evidence="1">
    <location>
        <position position="126"/>
    </location>
</feature>
<dbReference type="EMBL" id="BART01039027">
    <property type="protein sequence ID" value="GAH09963.1"/>
    <property type="molecule type" value="Genomic_DNA"/>
</dbReference>
<organism evidence="1">
    <name type="scientific">marine sediment metagenome</name>
    <dbReference type="NCBI Taxonomy" id="412755"/>
    <lineage>
        <taxon>unclassified sequences</taxon>
        <taxon>metagenomes</taxon>
        <taxon>ecological metagenomes</taxon>
    </lineage>
</organism>
<reference evidence="1" key="1">
    <citation type="journal article" date="2014" name="Front. Microbiol.">
        <title>High frequency of phylogenetically diverse reductive dehalogenase-homologous genes in deep subseafloor sedimentary metagenomes.</title>
        <authorList>
            <person name="Kawai M."/>
            <person name="Futagami T."/>
            <person name="Toyoda A."/>
            <person name="Takaki Y."/>
            <person name="Nishi S."/>
            <person name="Hori S."/>
            <person name="Arai W."/>
            <person name="Tsubouchi T."/>
            <person name="Morono Y."/>
            <person name="Uchiyama I."/>
            <person name="Ito T."/>
            <person name="Fujiyama A."/>
            <person name="Inagaki F."/>
            <person name="Takami H."/>
        </authorList>
    </citation>
    <scope>NUCLEOTIDE SEQUENCE</scope>
    <source>
        <strain evidence="1">Expedition CK06-06</strain>
    </source>
</reference>
<protein>
    <submittedName>
        <fullName evidence="1">Uncharacterized protein</fullName>
    </submittedName>
</protein>